<dbReference type="PANTHER" id="PTHR22683:SF41">
    <property type="entry name" value="DNA TRANSLOCASE FTSK"/>
    <property type="match status" value="1"/>
</dbReference>
<evidence type="ECO:0000313" key="2">
    <source>
        <dbReference type="Proteomes" id="UP001501447"/>
    </source>
</evidence>
<dbReference type="RefSeq" id="WP_344568905.1">
    <property type="nucleotide sequence ID" value="NZ_BAAARJ010000018.1"/>
</dbReference>
<reference evidence="2" key="1">
    <citation type="journal article" date="2019" name="Int. J. Syst. Evol. Microbiol.">
        <title>The Global Catalogue of Microorganisms (GCM) 10K type strain sequencing project: providing services to taxonomists for standard genome sequencing and annotation.</title>
        <authorList>
            <consortium name="The Broad Institute Genomics Platform"/>
            <consortium name="The Broad Institute Genome Sequencing Center for Infectious Disease"/>
            <person name="Wu L."/>
            <person name="Ma J."/>
        </authorList>
    </citation>
    <scope>NUCLEOTIDE SEQUENCE [LARGE SCALE GENOMIC DNA]</scope>
    <source>
        <strain evidence="2">JCM 16373</strain>
    </source>
</reference>
<sequence>MADTPKHDAWKALKSPHARPWLALVGEVPATFAAHLAWADQPIAAMGMTIASGALTAATWWAGKDTKEARRLHATATTAAATCYLTVATFTDPLGGTQLSWLAIGGATLAASWNVRKTLRVNPEAKGEQVAGETGLLEKSLGKAKAKLRGAPTVEPNKVTAPYKLTPGEMANPDLGNRITQIASELGISPNSIRIKGDPENASEGEFIFVPKDMLTEKAPWPGPSSMGGSITEPIVVGRYEDGDPEQFWFPHDSKTGRNATHFLAAGMNGSGKSVGIGIGILEALTRTDGIVWAVDPSKGKQTFAPFLPYLDWAEMTIAGGEAMIDALSQVITARADALGDAGFKNWSPDAFAQLGMPYMVVWIEEAAKFFREGAELEGLVMEARSAGISVIISLQRPSAKSMPTDVREQLGGAFCFGVKNGTTADMALPDDVRDAGARPEAWENRRPGYNYLVAPGIDEERYAMKARTFDPPSDDEISAVLADAPRTSADSVTATAAGEAYANRTRYDADTPVTTADTERIVMGKEQHDTQKAADEEQLLERQINRDIDARIGDDEGADDLTGIDPDKEIEKPKEKWQFARAEPIKEKSQDEALAELMKMLDEYREQGLEEVGPKHFQPYGREGRIGKSRPWISEKLTALADDGLHLEETDTAGTYKLLYPALAAA</sequence>
<dbReference type="Proteomes" id="UP001501447">
    <property type="component" value="Unassembled WGS sequence"/>
</dbReference>
<evidence type="ECO:0000313" key="1">
    <source>
        <dbReference type="EMBL" id="GAA2629761.1"/>
    </source>
</evidence>
<dbReference type="PANTHER" id="PTHR22683">
    <property type="entry name" value="SPORULATION PROTEIN RELATED"/>
    <property type="match status" value="1"/>
</dbReference>
<protein>
    <submittedName>
        <fullName evidence="1">Plasmid transfer protein TraB</fullName>
    </submittedName>
</protein>
<dbReference type="Gene3D" id="3.40.50.300">
    <property type="entry name" value="P-loop containing nucleotide triphosphate hydrolases"/>
    <property type="match status" value="1"/>
</dbReference>
<organism evidence="1 2">
    <name type="scientific">Streptomyces axinellae</name>
    <dbReference type="NCBI Taxonomy" id="552788"/>
    <lineage>
        <taxon>Bacteria</taxon>
        <taxon>Bacillati</taxon>
        <taxon>Actinomycetota</taxon>
        <taxon>Actinomycetes</taxon>
        <taxon>Kitasatosporales</taxon>
        <taxon>Streptomycetaceae</taxon>
        <taxon>Streptomyces</taxon>
    </lineage>
</organism>
<accession>A0ABP6CWJ3</accession>
<gene>
    <name evidence="1" type="primary">traB</name>
    <name evidence="1" type="ORF">GCM10009863_51440</name>
</gene>
<proteinExistence type="predicted"/>
<name>A0ABP6CWJ3_9ACTN</name>
<dbReference type="InterPro" id="IPR027417">
    <property type="entry name" value="P-loop_NTPase"/>
</dbReference>
<keyword evidence="2" id="KW-1185">Reference proteome</keyword>
<dbReference type="SUPFAM" id="SSF52540">
    <property type="entry name" value="P-loop containing nucleoside triphosphate hydrolases"/>
    <property type="match status" value="1"/>
</dbReference>
<comment type="caution">
    <text evidence="1">The sequence shown here is derived from an EMBL/GenBank/DDBJ whole genome shotgun (WGS) entry which is preliminary data.</text>
</comment>
<dbReference type="NCBIfam" id="NF041214">
    <property type="entry name" value="plasmid_TraB"/>
    <property type="match status" value="1"/>
</dbReference>
<dbReference type="InterPro" id="IPR050206">
    <property type="entry name" value="FtsK/SpoIIIE/SftA"/>
</dbReference>
<dbReference type="EMBL" id="BAAARJ010000018">
    <property type="protein sequence ID" value="GAA2629761.1"/>
    <property type="molecule type" value="Genomic_DNA"/>
</dbReference>